<evidence type="ECO:0000256" key="11">
    <source>
        <dbReference type="RuleBase" id="RU004395"/>
    </source>
</evidence>
<feature type="binding site" evidence="10">
    <location>
        <position position="232"/>
    </location>
    <ligand>
        <name>a divalent metal cation</name>
        <dbReference type="ChEBI" id="CHEBI:60240"/>
    </ligand>
</feature>
<dbReference type="GO" id="GO:0019288">
    <property type="term" value="P:isopentenyl diphosphate biosynthetic process, methylerythritol 4-phosphate pathway"/>
    <property type="evidence" value="ECO:0007669"/>
    <property type="project" value="UniProtKB-UniRule"/>
</dbReference>
<dbReference type="InterPro" id="IPR026596">
    <property type="entry name" value="IspD/F"/>
</dbReference>
<organism evidence="13 14">
    <name type="scientific">Candidatus Protoclostridium stercorigallinarum</name>
    <dbReference type="NCBI Taxonomy" id="2838741"/>
    <lineage>
        <taxon>Bacteria</taxon>
        <taxon>Bacillati</taxon>
        <taxon>Bacillota</taxon>
        <taxon>Clostridia</taxon>
        <taxon>Candidatus Protoclostridium</taxon>
    </lineage>
</organism>
<comment type="caution">
    <text evidence="13">The sequence shown here is derived from an EMBL/GenBank/DDBJ whole genome shotgun (WGS) entry which is preliminary data.</text>
</comment>
<evidence type="ECO:0000256" key="5">
    <source>
        <dbReference type="ARBA" id="ARBA00022695"/>
    </source>
</evidence>
<dbReference type="Gene3D" id="3.30.1330.50">
    <property type="entry name" value="2-C-methyl-D-erythritol 2,4-cyclodiphosphate synthase"/>
    <property type="match status" value="1"/>
</dbReference>
<dbReference type="InterPro" id="IPR034683">
    <property type="entry name" value="IspD/TarI"/>
</dbReference>
<dbReference type="HAMAP" id="MF_00107">
    <property type="entry name" value="IspF"/>
    <property type="match status" value="1"/>
</dbReference>
<comment type="similarity">
    <text evidence="11">Belongs to the IspF family.</text>
</comment>
<dbReference type="GO" id="GO:0016114">
    <property type="term" value="P:terpenoid biosynthetic process"/>
    <property type="evidence" value="ECO:0007669"/>
    <property type="project" value="InterPro"/>
</dbReference>
<comment type="cofactor">
    <cofactor evidence="2 10">
        <name>a divalent metal cation</name>
        <dbReference type="ChEBI" id="CHEBI:60240"/>
    </cofactor>
</comment>
<comment type="caution">
    <text evidence="10">Lacks conserved residue(s) required for the propagation of feature annotation.</text>
</comment>
<dbReference type="PROSITE" id="PS01350">
    <property type="entry name" value="ISPF"/>
    <property type="match status" value="1"/>
</dbReference>
<feature type="binding site" evidence="10">
    <location>
        <begin position="354"/>
        <end position="357"/>
    </location>
    <ligand>
        <name>4-CDP-2-C-methyl-D-erythritol 2-phosphate</name>
        <dbReference type="ChEBI" id="CHEBI:57919"/>
    </ligand>
</feature>
<evidence type="ECO:0000256" key="9">
    <source>
        <dbReference type="ARBA" id="ARBA00023268"/>
    </source>
</evidence>
<evidence type="ECO:0000256" key="10">
    <source>
        <dbReference type="HAMAP-Rule" id="MF_01520"/>
    </source>
</evidence>
<feature type="site" description="Transition state stabilizer" evidence="10">
    <location>
        <position position="30"/>
    </location>
</feature>
<keyword evidence="7 10" id="KW-0414">Isoprene biosynthesis</keyword>
<dbReference type="PROSITE" id="PS01295">
    <property type="entry name" value="ISPD"/>
    <property type="match status" value="1"/>
</dbReference>
<keyword evidence="6 10" id="KW-0479">Metal-binding</keyword>
<dbReference type="SUPFAM" id="SSF53448">
    <property type="entry name" value="Nucleotide-diphospho-sugar transferases"/>
    <property type="match status" value="1"/>
</dbReference>
<comment type="similarity">
    <text evidence="10">In the C-terminal section; belongs to the IspF family.</text>
</comment>
<dbReference type="InterPro" id="IPR036571">
    <property type="entry name" value="MECDP_synthase_sf"/>
</dbReference>
<dbReference type="InterPro" id="IPR020555">
    <property type="entry name" value="MECDP_synthase_CS"/>
</dbReference>
<comment type="catalytic activity">
    <reaction evidence="1 10 11">
        <text>4-CDP-2-C-methyl-D-erythritol 2-phosphate = 2-C-methyl-D-erythritol 2,4-cyclic diphosphate + CMP</text>
        <dbReference type="Rhea" id="RHEA:23864"/>
        <dbReference type="ChEBI" id="CHEBI:57919"/>
        <dbReference type="ChEBI" id="CHEBI:58483"/>
        <dbReference type="ChEBI" id="CHEBI:60377"/>
        <dbReference type="EC" id="4.6.1.12"/>
    </reaction>
</comment>
<reference evidence="13" key="2">
    <citation type="submission" date="2021-04" db="EMBL/GenBank/DDBJ databases">
        <authorList>
            <person name="Gilroy R."/>
        </authorList>
    </citation>
    <scope>NUCLEOTIDE SEQUENCE</scope>
    <source>
        <strain evidence="13">12435</strain>
    </source>
</reference>
<accession>A0A9D1Q0X6</accession>
<dbReference type="Pfam" id="PF01128">
    <property type="entry name" value="IspD"/>
    <property type="match status" value="1"/>
</dbReference>
<dbReference type="InterPro" id="IPR018294">
    <property type="entry name" value="ISPD_synthase_CS"/>
</dbReference>
<dbReference type="NCBIfam" id="TIGR00151">
    <property type="entry name" value="ispF"/>
    <property type="match status" value="1"/>
</dbReference>
<dbReference type="Pfam" id="PF02542">
    <property type="entry name" value="YgbB"/>
    <property type="match status" value="1"/>
</dbReference>
<comment type="similarity">
    <text evidence="10">In the N-terminal section; belongs to the IspD/TarI cytidylyltransferase family. IspD subfamily.</text>
</comment>
<feature type="region of interest" description="2-C-methyl-D-erythritol 2,4-cyclodiphosphate synthase" evidence="10">
    <location>
        <begin position="224"/>
        <end position="382"/>
    </location>
</feature>
<dbReference type="EMBL" id="DXHS01000070">
    <property type="protein sequence ID" value="HIW02550.1"/>
    <property type="molecule type" value="Genomic_DNA"/>
</dbReference>
<dbReference type="CDD" id="cd02516">
    <property type="entry name" value="CDP-ME_synthetase"/>
    <property type="match status" value="1"/>
</dbReference>
<proteinExistence type="inferred from homology"/>
<feature type="site" description="Transition state stabilizer" evidence="10">
    <location>
        <position position="355"/>
    </location>
</feature>
<evidence type="ECO:0000256" key="7">
    <source>
        <dbReference type="ARBA" id="ARBA00023229"/>
    </source>
</evidence>
<dbReference type="AlphaFoldDB" id="A0A9D1Q0X6"/>
<dbReference type="Gene3D" id="3.90.550.10">
    <property type="entry name" value="Spore Coat Polysaccharide Biosynthesis Protein SpsA, Chain A"/>
    <property type="match status" value="1"/>
</dbReference>
<comment type="catalytic activity">
    <reaction evidence="10">
        <text>2-C-methyl-D-erythritol 4-phosphate + CTP + H(+) = 4-CDP-2-C-methyl-D-erythritol + diphosphate</text>
        <dbReference type="Rhea" id="RHEA:13429"/>
        <dbReference type="ChEBI" id="CHEBI:15378"/>
        <dbReference type="ChEBI" id="CHEBI:33019"/>
        <dbReference type="ChEBI" id="CHEBI:37563"/>
        <dbReference type="ChEBI" id="CHEBI:57823"/>
        <dbReference type="ChEBI" id="CHEBI:58262"/>
        <dbReference type="EC" id="2.7.7.60"/>
    </reaction>
</comment>
<sequence length="382" mass="40513">MRYRDGTDRRTAAIVLCAGKGERTGLGYNKALYMIDGEPMAVHSIKAFTDAGADKVLCVISPADEYALGVYAEDAGAELCYGGGTRTESVRRALACLDDDTEIVLIHDGARPFVTEEVIRGAAENAAENGSGIAAVPTTDAIKVVAGGKILSSPRKSDLYNAQTPQAFRFKEITDAYARVSGDYGDDAEVYALAGYTPRITVGDYANKKITTSADLILGADGLRTGVGYDVHRLVEDRDLILGGVYIPYEKGLLGHSDADVLTHAVMDAMLSAAGLPDIGNIFPDNDPEYKGCSSILMLSHVAKLLKERRLAAHYISAVIVAEKPKLAKFIPRMRETIARAANVPVSSVNIGATTTEGMGVTGEGKAIAAEAYVLAGSSRMR</sequence>
<dbReference type="CDD" id="cd00554">
    <property type="entry name" value="MECDP_synthase"/>
    <property type="match status" value="1"/>
</dbReference>
<evidence type="ECO:0000313" key="14">
    <source>
        <dbReference type="Proteomes" id="UP000823990"/>
    </source>
</evidence>
<feature type="site" description="Transition state stabilizer" evidence="10">
    <location>
        <position position="256"/>
    </location>
</feature>
<keyword evidence="9 10" id="KW-0511">Multifunctional enzyme</keyword>
<dbReference type="GO" id="GO:0046872">
    <property type="term" value="F:metal ion binding"/>
    <property type="evidence" value="ECO:0007669"/>
    <property type="project" value="UniProtKB-KW"/>
</dbReference>
<feature type="binding site" evidence="10">
    <location>
        <begin position="256"/>
        <end position="257"/>
    </location>
    <ligand>
        <name>4-CDP-2-C-methyl-D-erythritol 2-phosphate</name>
        <dbReference type="ChEBI" id="CHEBI:57919"/>
    </ligand>
</feature>
<feature type="binding site" evidence="10">
    <location>
        <begin position="230"/>
        <end position="232"/>
    </location>
    <ligand>
        <name>4-CDP-2-C-methyl-D-erythritol 2-phosphate</name>
        <dbReference type="ChEBI" id="CHEBI:57919"/>
    </ligand>
</feature>
<comment type="pathway">
    <text evidence="10">Isoprenoid biosynthesis; isopentenyl diphosphate biosynthesis via DXP pathway; isopentenyl diphosphate from 1-deoxy-D-xylulose 5-phosphate: step 2/6.</text>
</comment>
<keyword evidence="5 10" id="KW-0548">Nucleotidyltransferase</keyword>
<feature type="binding site" evidence="10">
    <location>
        <position position="264"/>
    </location>
    <ligand>
        <name>a divalent metal cation</name>
        <dbReference type="ChEBI" id="CHEBI:60240"/>
    </ligand>
</feature>
<evidence type="ECO:0000256" key="4">
    <source>
        <dbReference type="ARBA" id="ARBA00022679"/>
    </source>
</evidence>
<dbReference type="InterPro" id="IPR003526">
    <property type="entry name" value="MECDP_synthase"/>
</dbReference>
<comment type="function">
    <text evidence="10">Bifunctional enzyme that catalyzes the formation of 4-diphosphocytidyl-2-C-methyl-D-erythritol from CTP and 2-C-methyl-D-erythritol 4-phosphate (MEP) (IspD), and catalyzes the conversion of 4-diphosphocytidyl-2-C-methyl-D-erythritol 2-phosphate (CDP-ME2P) to 2-C-methyl-D-erythritol 2,4-cyclodiphosphate (ME-CPP) with a corresponding release of cytidine 5-monophosphate (CMP) (IspF).</text>
</comment>
<protein>
    <recommendedName>
        <fullName evidence="10">Bifunctional enzyme IspD/IspF</fullName>
    </recommendedName>
    <domain>
        <recommendedName>
            <fullName evidence="10">2-C-methyl-D-erythritol 4-phosphate cytidylyltransferase</fullName>
            <ecNumber evidence="10">2.7.7.60</ecNumber>
        </recommendedName>
        <alternativeName>
            <fullName evidence="10">4-diphosphocytidyl-2C-methyl-D-erythritol synthase</fullName>
        </alternativeName>
        <alternativeName>
            <fullName evidence="10">MEP cytidylyltransferase</fullName>
            <shortName evidence="10">MCT</shortName>
        </alternativeName>
    </domain>
    <domain>
        <recommendedName>
            <fullName evidence="10">2-C-methyl-D-erythritol 2,4-cyclodiphosphate synthase</fullName>
            <shortName evidence="10">MECDP-synthase</shortName>
            <shortName evidence="10">MECPP-synthase</shortName>
            <shortName evidence="10">MECPS</shortName>
            <ecNumber evidence="10">4.6.1.12</ecNumber>
        </recommendedName>
    </domain>
</protein>
<feature type="binding site" evidence="10">
    <location>
        <begin position="278"/>
        <end position="280"/>
    </location>
    <ligand>
        <name>4-CDP-2-C-methyl-D-erythritol 2-phosphate</name>
        <dbReference type="ChEBI" id="CHEBI:57919"/>
    </ligand>
</feature>
<evidence type="ECO:0000256" key="8">
    <source>
        <dbReference type="ARBA" id="ARBA00023239"/>
    </source>
</evidence>
<dbReference type="PANTHER" id="PTHR43181">
    <property type="entry name" value="2-C-METHYL-D-ERYTHRITOL 2,4-CYCLODIPHOSPHATE SYNTHASE, CHLOROPLASTIC"/>
    <property type="match status" value="1"/>
</dbReference>
<evidence type="ECO:0000259" key="12">
    <source>
        <dbReference type="Pfam" id="PF02542"/>
    </source>
</evidence>
<feature type="site" description="Transition state stabilizer" evidence="10">
    <location>
        <position position="23"/>
    </location>
</feature>
<evidence type="ECO:0000256" key="3">
    <source>
        <dbReference type="ARBA" id="ARBA00004709"/>
    </source>
</evidence>
<feature type="domain" description="2-C-methyl-D-erythritol 2,4-cyclodiphosphate synthase" evidence="12">
    <location>
        <begin position="224"/>
        <end position="375"/>
    </location>
</feature>
<dbReference type="PANTHER" id="PTHR43181:SF1">
    <property type="entry name" value="2-C-METHYL-D-ERYTHRITOL 2,4-CYCLODIPHOSPHATE SYNTHASE, CHLOROPLASTIC"/>
    <property type="match status" value="1"/>
</dbReference>
<gene>
    <name evidence="13" type="primary">ispF</name>
    <name evidence="10" type="synonym">ispDF</name>
    <name evidence="13" type="ORF">H9892_04345</name>
</gene>
<reference evidence="13" key="1">
    <citation type="journal article" date="2021" name="PeerJ">
        <title>Extensive microbial diversity within the chicken gut microbiome revealed by metagenomics and culture.</title>
        <authorList>
            <person name="Gilroy R."/>
            <person name="Ravi A."/>
            <person name="Getino M."/>
            <person name="Pursley I."/>
            <person name="Horton D.L."/>
            <person name="Alikhan N.F."/>
            <person name="Baker D."/>
            <person name="Gharbi K."/>
            <person name="Hall N."/>
            <person name="Watson M."/>
            <person name="Adriaenssens E.M."/>
            <person name="Foster-Nyarko E."/>
            <person name="Jarju S."/>
            <person name="Secka A."/>
            <person name="Antonio M."/>
            <person name="Oren A."/>
            <person name="Chaudhuri R.R."/>
            <person name="La Ragione R."/>
            <person name="Hildebrand F."/>
            <person name="Pallen M.J."/>
        </authorList>
    </citation>
    <scope>NUCLEOTIDE SEQUENCE</scope>
    <source>
        <strain evidence="13">12435</strain>
    </source>
</reference>
<dbReference type="Proteomes" id="UP000823990">
    <property type="component" value="Unassembled WGS sequence"/>
</dbReference>
<feature type="site" description="Positions MEP for the nucleophilic attack" evidence="10">
    <location>
        <position position="209"/>
    </location>
</feature>
<feature type="binding site" evidence="10">
    <location>
        <position position="230"/>
    </location>
    <ligand>
        <name>a divalent metal cation</name>
        <dbReference type="ChEBI" id="CHEBI:60240"/>
    </ligand>
</feature>
<dbReference type="InterPro" id="IPR029044">
    <property type="entry name" value="Nucleotide-diphossugar_trans"/>
</dbReference>
<evidence type="ECO:0000313" key="13">
    <source>
        <dbReference type="EMBL" id="HIW02550.1"/>
    </source>
</evidence>
<dbReference type="GO" id="GO:0050518">
    <property type="term" value="F:2-C-methyl-D-erythritol 4-phosphate cytidylyltransferase activity"/>
    <property type="evidence" value="ECO:0007669"/>
    <property type="project" value="UniProtKB-UniRule"/>
</dbReference>
<evidence type="ECO:0000256" key="2">
    <source>
        <dbReference type="ARBA" id="ARBA00001968"/>
    </source>
</evidence>
<dbReference type="SUPFAM" id="SSF69765">
    <property type="entry name" value="IpsF-like"/>
    <property type="match status" value="1"/>
</dbReference>
<comment type="pathway">
    <text evidence="3 10">Isoprenoid biosynthesis; isopentenyl diphosphate biosynthesis via DXP pathway; isopentenyl diphosphate from 1-deoxy-D-xylulose 5-phosphate: step 4/6.</text>
</comment>
<keyword evidence="4 10" id="KW-0808">Transferase</keyword>
<feature type="region of interest" description="2-C-methyl-D-erythritol 4-phosphate cytidylyltransferase" evidence="10">
    <location>
        <begin position="1"/>
        <end position="224"/>
    </location>
</feature>
<dbReference type="GO" id="GO:0008685">
    <property type="term" value="F:2-C-methyl-D-erythritol 2,4-cyclodiphosphate synthase activity"/>
    <property type="evidence" value="ECO:0007669"/>
    <property type="project" value="UniProtKB-UniRule"/>
</dbReference>
<dbReference type="EC" id="2.7.7.60" evidence="10"/>
<dbReference type="HAMAP" id="MF_01520">
    <property type="entry name" value="IspDF"/>
    <property type="match status" value="1"/>
</dbReference>
<dbReference type="EC" id="4.6.1.12" evidence="10"/>
<evidence type="ECO:0000256" key="1">
    <source>
        <dbReference type="ARBA" id="ARBA00000200"/>
    </source>
</evidence>
<name>A0A9D1Q0X6_9FIRM</name>
<keyword evidence="8 10" id="KW-0456">Lyase</keyword>
<feature type="binding site" evidence="10">
    <location>
        <begin position="283"/>
        <end position="287"/>
    </location>
    <ligand>
        <name>4-CDP-2-C-methyl-D-erythritol 2-phosphate</name>
        <dbReference type="ChEBI" id="CHEBI:57919"/>
    </ligand>
</feature>
<evidence type="ECO:0000256" key="6">
    <source>
        <dbReference type="ARBA" id="ARBA00022723"/>
    </source>
</evidence>